<keyword evidence="1" id="KW-0732">Signal</keyword>
<evidence type="ECO:0000256" key="1">
    <source>
        <dbReference type="SAM" id="SignalP"/>
    </source>
</evidence>
<reference evidence="3" key="1">
    <citation type="journal article" date="2019" name="Int. J. Syst. Evol. Microbiol.">
        <title>The Global Catalogue of Microorganisms (GCM) 10K type strain sequencing project: providing services to taxonomists for standard genome sequencing and annotation.</title>
        <authorList>
            <consortium name="The Broad Institute Genomics Platform"/>
            <consortium name="The Broad Institute Genome Sequencing Center for Infectious Disease"/>
            <person name="Wu L."/>
            <person name="Ma J."/>
        </authorList>
    </citation>
    <scope>NUCLEOTIDE SEQUENCE [LARGE SCALE GENOMIC DNA]</scope>
    <source>
        <strain evidence="3">CCUG 60524</strain>
    </source>
</reference>
<organism evidence="2 3">
    <name type="scientific">Tropicimonas aquimaris</name>
    <dbReference type="NCBI Taxonomy" id="914152"/>
    <lineage>
        <taxon>Bacteria</taxon>
        <taxon>Pseudomonadati</taxon>
        <taxon>Pseudomonadota</taxon>
        <taxon>Alphaproteobacteria</taxon>
        <taxon>Rhodobacterales</taxon>
        <taxon>Roseobacteraceae</taxon>
        <taxon>Tropicimonas</taxon>
    </lineage>
</organism>
<dbReference type="EMBL" id="JBHTJT010000059">
    <property type="protein sequence ID" value="MFD0982553.1"/>
    <property type="molecule type" value="Genomic_DNA"/>
</dbReference>
<feature type="signal peptide" evidence="1">
    <location>
        <begin position="1"/>
        <end position="31"/>
    </location>
</feature>
<proteinExistence type="predicted"/>
<feature type="chain" id="PRO_5045379098" evidence="1">
    <location>
        <begin position="32"/>
        <end position="217"/>
    </location>
</feature>
<keyword evidence="3" id="KW-1185">Reference proteome</keyword>
<sequence length="217" mass="22587">MLKVFKTMNKPLLFIAISAVLTISPFAPASANVGQAAIDGCIDQIRAVGGPDGQSGAVVSSEYSEANSLIMFRDAGNTVWRCLVSNDGVVAELTVAQAADDGGGAMAGSSGSGASSTERVQFASGTSGAELAGSLLPQESRRYILGARDGQVLYFRLAANGPGMTYVIYNPDGSVLLDEMGASQEYRGQLWQSGDHVIEVYNTSNGAQSYNVIFGIE</sequence>
<evidence type="ECO:0000313" key="2">
    <source>
        <dbReference type="EMBL" id="MFD0982553.1"/>
    </source>
</evidence>
<name>A0ABW3IWK1_9RHOB</name>
<dbReference type="RefSeq" id="WP_386078677.1">
    <property type="nucleotide sequence ID" value="NZ_JBHTJT010000059.1"/>
</dbReference>
<gene>
    <name evidence="2" type="ORF">ACFQ2S_23220</name>
</gene>
<protein>
    <submittedName>
        <fullName evidence="2">Uncharacterized protein</fullName>
    </submittedName>
</protein>
<accession>A0ABW3IWK1</accession>
<dbReference type="Proteomes" id="UP001597108">
    <property type="component" value="Unassembled WGS sequence"/>
</dbReference>
<evidence type="ECO:0000313" key="3">
    <source>
        <dbReference type="Proteomes" id="UP001597108"/>
    </source>
</evidence>
<dbReference type="Gene3D" id="2.60.120.380">
    <property type="match status" value="1"/>
</dbReference>
<comment type="caution">
    <text evidence="2">The sequence shown here is derived from an EMBL/GenBank/DDBJ whole genome shotgun (WGS) entry which is preliminary data.</text>
</comment>